<name>A0A382DAA5_9ZZZZ</name>
<dbReference type="InterPro" id="IPR043129">
    <property type="entry name" value="ATPase_NBD"/>
</dbReference>
<evidence type="ECO:0000313" key="1">
    <source>
        <dbReference type="EMBL" id="SVB34563.1"/>
    </source>
</evidence>
<reference evidence="1" key="1">
    <citation type="submission" date="2018-05" db="EMBL/GenBank/DDBJ databases">
        <authorList>
            <person name="Lanie J.A."/>
            <person name="Ng W.-L."/>
            <person name="Kazmierczak K.M."/>
            <person name="Andrzejewski T.M."/>
            <person name="Davidsen T.M."/>
            <person name="Wayne K.J."/>
            <person name="Tettelin H."/>
            <person name="Glass J.I."/>
            <person name="Rusch D."/>
            <person name="Podicherti R."/>
            <person name="Tsui H.-C.T."/>
            <person name="Winkler M.E."/>
        </authorList>
    </citation>
    <scope>NUCLEOTIDE SEQUENCE</scope>
</reference>
<feature type="non-terminal residue" evidence="1">
    <location>
        <position position="1"/>
    </location>
</feature>
<dbReference type="SUPFAM" id="SSF53067">
    <property type="entry name" value="Actin-like ATPase domain"/>
    <property type="match status" value="1"/>
</dbReference>
<dbReference type="Pfam" id="PF00480">
    <property type="entry name" value="ROK"/>
    <property type="match status" value="1"/>
</dbReference>
<gene>
    <name evidence="1" type="ORF">METZ01_LOCUS187417</name>
</gene>
<dbReference type="PROSITE" id="PS01125">
    <property type="entry name" value="ROK"/>
    <property type="match status" value="1"/>
</dbReference>
<organism evidence="1">
    <name type="scientific">marine metagenome</name>
    <dbReference type="NCBI Taxonomy" id="408172"/>
    <lineage>
        <taxon>unclassified sequences</taxon>
        <taxon>metagenomes</taxon>
        <taxon>ecological metagenomes</taxon>
    </lineage>
</organism>
<protein>
    <recommendedName>
        <fullName evidence="2">Glucokinase</fullName>
    </recommendedName>
</protein>
<proteinExistence type="predicted"/>
<evidence type="ECO:0008006" key="2">
    <source>
        <dbReference type="Google" id="ProtNLM"/>
    </source>
</evidence>
<dbReference type="EMBL" id="UINC01038087">
    <property type="protein sequence ID" value="SVB34563.1"/>
    <property type="molecule type" value="Genomic_DNA"/>
</dbReference>
<dbReference type="InterPro" id="IPR000600">
    <property type="entry name" value="ROK"/>
</dbReference>
<dbReference type="PANTHER" id="PTHR18964:SF169">
    <property type="entry name" value="N-ACETYLMANNOSAMINE KINASE"/>
    <property type="match status" value="1"/>
</dbReference>
<dbReference type="Gene3D" id="3.30.420.40">
    <property type="match status" value="2"/>
</dbReference>
<accession>A0A382DAA5</accession>
<dbReference type="InterPro" id="IPR049874">
    <property type="entry name" value="ROK_cs"/>
</dbReference>
<dbReference type="AlphaFoldDB" id="A0A382DAA5"/>
<dbReference type="PANTHER" id="PTHR18964">
    <property type="entry name" value="ROK (REPRESSOR, ORF, KINASE) FAMILY"/>
    <property type="match status" value="1"/>
</dbReference>
<sequence>VAHVLAIDIGGTKIDAGVVDGSGEVLVRSRIPTRAGAGDDLFGCVATLVEGVLEASSVRPDAIGVGCGGPMLAGGIEVSPLNISEWRAFPLQGRLGDRFGLPTFVDNDAKALALAEGWRGAAVGERDYLAMVVSTGVGAGIVLDGRLLDGAAGNAGHIGHVVVEPGGPLCACGVHGCLEAVASGSALAVELGHPAAQAPTEIRERTGRYVGRAVAAVVNLFDLRLALVAGSVALGFGEVFFSAAREELAAGCGLEFTVGARIIPAGLGVDGPLVGAAAVGLRGLGILEGVR</sequence>